<keyword evidence="1" id="KW-0812">Transmembrane</keyword>
<feature type="transmembrane region" description="Helical" evidence="1">
    <location>
        <begin position="312"/>
        <end position="330"/>
    </location>
</feature>
<dbReference type="Pfam" id="PF01757">
    <property type="entry name" value="Acyl_transf_3"/>
    <property type="match status" value="1"/>
</dbReference>
<comment type="caution">
    <text evidence="4">The sequence shown here is derived from an EMBL/GenBank/DDBJ whole genome shotgun (WGS) entry which is preliminary data.</text>
</comment>
<evidence type="ECO:0000313" key="4">
    <source>
        <dbReference type="EMBL" id="HIX57755.1"/>
    </source>
</evidence>
<dbReference type="Proteomes" id="UP000886829">
    <property type="component" value="Unassembled WGS sequence"/>
</dbReference>
<evidence type="ECO:0000313" key="5">
    <source>
        <dbReference type="Proteomes" id="UP000886829"/>
    </source>
</evidence>
<feature type="domain" description="SGNH" evidence="3">
    <location>
        <begin position="446"/>
        <end position="688"/>
    </location>
</feature>
<protein>
    <submittedName>
        <fullName evidence="4">Acyltransferase</fullName>
    </submittedName>
</protein>
<dbReference type="GO" id="GO:0016747">
    <property type="term" value="F:acyltransferase activity, transferring groups other than amino-acyl groups"/>
    <property type="evidence" value="ECO:0007669"/>
    <property type="project" value="InterPro"/>
</dbReference>
<dbReference type="GO" id="GO:0016020">
    <property type="term" value="C:membrane"/>
    <property type="evidence" value="ECO:0007669"/>
    <property type="project" value="TreeGrafter"/>
</dbReference>
<dbReference type="AlphaFoldDB" id="A0A9D1WEJ0"/>
<keyword evidence="4" id="KW-0808">Transferase</keyword>
<feature type="transmembrane region" description="Helical" evidence="1">
    <location>
        <begin position="397"/>
        <end position="416"/>
    </location>
</feature>
<dbReference type="PANTHER" id="PTHR23028:SF53">
    <property type="entry name" value="ACYL_TRANSF_3 DOMAIN-CONTAINING PROTEIN"/>
    <property type="match status" value="1"/>
</dbReference>
<dbReference type="InterPro" id="IPR002656">
    <property type="entry name" value="Acyl_transf_3_dom"/>
</dbReference>
<reference evidence="4" key="2">
    <citation type="submission" date="2021-04" db="EMBL/GenBank/DDBJ databases">
        <authorList>
            <person name="Gilroy R."/>
        </authorList>
    </citation>
    <scope>NUCLEOTIDE SEQUENCE</scope>
    <source>
        <strain evidence="4">USASDec5-558</strain>
    </source>
</reference>
<feature type="transmembrane region" description="Helical" evidence="1">
    <location>
        <begin position="171"/>
        <end position="192"/>
    </location>
</feature>
<keyword evidence="4" id="KW-0012">Acyltransferase</keyword>
<proteinExistence type="predicted"/>
<feature type="transmembrane region" description="Helical" evidence="1">
    <location>
        <begin position="36"/>
        <end position="59"/>
    </location>
</feature>
<evidence type="ECO:0000259" key="2">
    <source>
        <dbReference type="Pfam" id="PF01757"/>
    </source>
</evidence>
<dbReference type="InterPro" id="IPR043968">
    <property type="entry name" value="SGNH"/>
</dbReference>
<evidence type="ECO:0000259" key="3">
    <source>
        <dbReference type="Pfam" id="PF19040"/>
    </source>
</evidence>
<dbReference type="InterPro" id="IPR050879">
    <property type="entry name" value="Acyltransferase_3"/>
</dbReference>
<keyword evidence="1" id="KW-1133">Transmembrane helix</keyword>
<sequence length="733" mass="84100">MAKALRADITGLRAVAVLAVTLYHLAHVLLPDVKWFHGGFLGVDIFFVISGYLMTMIIMQGLERERFSLLDFYKRRAKRICPALFVTVLCFVGLAVLLVGTSDLVRLCNEGLYALLFVSNIYFAQKTDYFGNSALDQAFLHTWSLSVEWQFYIFYPLILMALRRFLVEQRYIARILFIVTFLSFGFGCYYSLVSPQAAYYVLPSRAFELLVGAMAYFYPLSSLKQEALLYLQEWHEVPEKWKEEAANLAGKRQKESDGWIEDQFLGYMPRRRWGVLIAFYRFCLKLHPMTLEIIGLLLIAASLVLVDDANGWPHPSAFFPLFGTYLCIAANNQHTVLRWKPIQLLGLWSYAIYLVHWPLLVFVTKLGFTPRYIDLLLPILLMGIILHYGIERRRNYGYIFLGLYAVAGAMCWYLSYSKATFRLQYDVTRYAQYGGHTVPFNGEINSIGDLSRKPDFILIGDSFARHYTLDLIDRGLHVVTVFRDGCYSFANYVNVRPEGVVDQQCALRYQVAKVALERYPDLPVVVAQDWPRYHARLLRRSDHHNVELSKFAAALRQDLISLSQDFAPHKVYVIGTPRQTIFDIGSTCMYLHALDNPFSQLLGKYFTCKRTMELRDIELNQVIEHVVEELPEPNPHEWLDGRSRVADVKYIDPNEAICVNGHCEILVGAYVPVFQDGLHYSWGGSVKVVSYILSQIGVEQGRVRTEFEDEGISPQDKANPLYAPSAHPLLRVE</sequence>
<keyword evidence="1" id="KW-0472">Membrane</keyword>
<gene>
    <name evidence="4" type="ORF">H9850_09855</name>
</gene>
<reference evidence="4" key="1">
    <citation type="journal article" date="2021" name="PeerJ">
        <title>Extensive microbial diversity within the chicken gut microbiome revealed by metagenomics and culture.</title>
        <authorList>
            <person name="Gilroy R."/>
            <person name="Ravi A."/>
            <person name="Getino M."/>
            <person name="Pursley I."/>
            <person name="Horton D.L."/>
            <person name="Alikhan N.F."/>
            <person name="Baker D."/>
            <person name="Gharbi K."/>
            <person name="Hall N."/>
            <person name="Watson M."/>
            <person name="Adriaenssens E.M."/>
            <person name="Foster-Nyarko E."/>
            <person name="Jarju S."/>
            <person name="Secka A."/>
            <person name="Antonio M."/>
            <person name="Oren A."/>
            <person name="Chaudhuri R.R."/>
            <person name="La Ragione R."/>
            <person name="Hildebrand F."/>
            <person name="Pallen M.J."/>
        </authorList>
    </citation>
    <scope>NUCLEOTIDE SEQUENCE</scope>
    <source>
        <strain evidence="4">USASDec5-558</strain>
    </source>
</reference>
<dbReference type="PANTHER" id="PTHR23028">
    <property type="entry name" value="ACETYLTRANSFERASE"/>
    <property type="match status" value="1"/>
</dbReference>
<dbReference type="GO" id="GO:0009103">
    <property type="term" value="P:lipopolysaccharide biosynthetic process"/>
    <property type="evidence" value="ECO:0007669"/>
    <property type="project" value="TreeGrafter"/>
</dbReference>
<feature type="transmembrane region" description="Helical" evidence="1">
    <location>
        <begin position="372"/>
        <end position="390"/>
    </location>
</feature>
<feature type="transmembrane region" description="Helical" evidence="1">
    <location>
        <begin position="80"/>
        <end position="100"/>
    </location>
</feature>
<organism evidence="4 5">
    <name type="scientific">Candidatus Anaerobiospirillum pullistercoris</name>
    <dbReference type="NCBI Taxonomy" id="2838452"/>
    <lineage>
        <taxon>Bacteria</taxon>
        <taxon>Pseudomonadati</taxon>
        <taxon>Pseudomonadota</taxon>
        <taxon>Gammaproteobacteria</taxon>
        <taxon>Aeromonadales</taxon>
        <taxon>Succinivibrionaceae</taxon>
        <taxon>Anaerobiospirillum</taxon>
    </lineage>
</organism>
<feature type="transmembrane region" description="Helical" evidence="1">
    <location>
        <begin position="342"/>
        <end position="360"/>
    </location>
</feature>
<accession>A0A9D1WEJ0</accession>
<dbReference type="Pfam" id="PF19040">
    <property type="entry name" value="SGNH"/>
    <property type="match status" value="1"/>
</dbReference>
<name>A0A9D1WEJ0_9GAMM</name>
<feature type="transmembrane region" description="Helical" evidence="1">
    <location>
        <begin position="198"/>
        <end position="218"/>
    </location>
</feature>
<dbReference type="EMBL" id="DXEV01000196">
    <property type="protein sequence ID" value="HIX57755.1"/>
    <property type="molecule type" value="Genomic_DNA"/>
</dbReference>
<feature type="domain" description="Acyltransferase 3" evidence="2">
    <location>
        <begin position="7"/>
        <end position="385"/>
    </location>
</feature>
<evidence type="ECO:0000256" key="1">
    <source>
        <dbReference type="SAM" id="Phobius"/>
    </source>
</evidence>
<feature type="transmembrane region" description="Helical" evidence="1">
    <location>
        <begin position="12"/>
        <end position="30"/>
    </location>
</feature>